<dbReference type="AlphaFoldDB" id="A0A8I0SZW7"/>
<reference evidence="2" key="1">
    <citation type="submission" date="2019-07" db="EMBL/GenBank/DDBJ databases">
        <title>KPC-2 carbapenem resistent Enterobacterales isolates from Germany.</title>
        <authorList>
            <person name="Yao Y."/>
            <person name="Falgenhauer L."/>
            <person name="Imirzalioglu C."/>
            <person name="Chakraborty T."/>
        </authorList>
    </citation>
    <scope>NUCLEOTIDE SEQUENCE</scope>
    <source>
        <strain evidence="2">CA13304</strain>
    </source>
</reference>
<organism evidence="2 3">
    <name type="scientific">Citrobacter amalonaticus</name>
    <dbReference type="NCBI Taxonomy" id="35703"/>
    <lineage>
        <taxon>Bacteria</taxon>
        <taxon>Pseudomonadati</taxon>
        <taxon>Pseudomonadota</taxon>
        <taxon>Gammaproteobacteria</taxon>
        <taxon>Enterobacterales</taxon>
        <taxon>Enterobacteriaceae</taxon>
        <taxon>Citrobacter</taxon>
    </lineage>
</organism>
<dbReference type="SUPFAM" id="SSF49401">
    <property type="entry name" value="Bacterial adhesins"/>
    <property type="match status" value="1"/>
</dbReference>
<comment type="caution">
    <text evidence="2">The sequence shown here is derived from an EMBL/GenBank/DDBJ whole genome shotgun (WGS) entry which is preliminary data.</text>
</comment>
<dbReference type="GO" id="GO:0009289">
    <property type="term" value="C:pilus"/>
    <property type="evidence" value="ECO:0007669"/>
    <property type="project" value="InterPro"/>
</dbReference>
<dbReference type="RefSeq" id="WP_192478942.1">
    <property type="nucleotide sequence ID" value="NZ_VKME01000016.1"/>
</dbReference>
<evidence type="ECO:0000256" key="1">
    <source>
        <dbReference type="SAM" id="SignalP"/>
    </source>
</evidence>
<dbReference type="InterPro" id="IPR008966">
    <property type="entry name" value="Adhesion_dom_sf"/>
</dbReference>
<accession>A0A8I0SZW7</accession>
<feature type="signal peptide" evidence="1">
    <location>
        <begin position="1"/>
        <end position="20"/>
    </location>
</feature>
<dbReference type="Proteomes" id="UP000656723">
    <property type="component" value="Unassembled WGS sequence"/>
</dbReference>
<evidence type="ECO:0008006" key="4">
    <source>
        <dbReference type="Google" id="ProtNLM"/>
    </source>
</evidence>
<dbReference type="GO" id="GO:0007155">
    <property type="term" value="P:cell adhesion"/>
    <property type="evidence" value="ECO:0007669"/>
    <property type="project" value="InterPro"/>
</dbReference>
<dbReference type="EMBL" id="VKME01000016">
    <property type="protein sequence ID" value="MBE0129793.1"/>
    <property type="molecule type" value="Genomic_DNA"/>
</dbReference>
<keyword evidence="1" id="KW-0732">Signal</keyword>
<sequence>MSVFKLIIVVICFHAFSVLAGTIDCEPTSSTQWGYNEWSTLHSSYELKPSASNITLGSNIADWSPLYTLNNVMLGLQAPACSTWSGLYAEYVYTSPYTNLLNTVSGNKIYPTNVPGIGMSIGLSYGSDITKKSTGPYPDMYYAGSPNVDTWLVADITYWKVPGQIPMTGGAISIDGPEIGVVYYSATDTLTSKSADRIIPFNQGNGHAYVVGSRVLHATLIFQPGTCNVEGDNVNVDMGNYDGTGGHSVWKDASFKLDCPDAFGYGGTYNSTGWDPYNINDTDGGSITSQNNKSNGRVEISIVPYTETLDANRGIIALDGTGAQGYGIQLAWGDYSTQNLAEPSKPVILNSYVDAHSLNAAFSADDTPIGGNGLVGLDNTIKMAARYIRTSGDTAPGPANAVVQVIASYQ</sequence>
<dbReference type="InterPro" id="IPR036937">
    <property type="entry name" value="Adhesion_dom_fimbrial_sf"/>
</dbReference>
<evidence type="ECO:0000313" key="2">
    <source>
        <dbReference type="EMBL" id="MBE0129793.1"/>
    </source>
</evidence>
<name>A0A8I0SZW7_CITAM</name>
<protein>
    <recommendedName>
        <fullName evidence="4">Fimbrial protein</fullName>
    </recommendedName>
</protein>
<proteinExistence type="predicted"/>
<gene>
    <name evidence="2" type="ORF">FOT72_17560</name>
</gene>
<dbReference type="Gene3D" id="2.60.40.1090">
    <property type="entry name" value="Fimbrial-type adhesion domain"/>
    <property type="match status" value="1"/>
</dbReference>
<feature type="chain" id="PRO_5034712968" description="Fimbrial protein" evidence="1">
    <location>
        <begin position="21"/>
        <end position="410"/>
    </location>
</feature>
<evidence type="ECO:0000313" key="3">
    <source>
        <dbReference type="Proteomes" id="UP000656723"/>
    </source>
</evidence>